<evidence type="ECO:0000313" key="2">
    <source>
        <dbReference type="Proteomes" id="UP001060170"/>
    </source>
</evidence>
<accession>A0ACC0EUK5</accession>
<reference evidence="1 2" key="3">
    <citation type="journal article" date="2022" name="Microbiol. Spectr.">
        <title>Folding features and dynamics of 3D genome architecture in plant fungal pathogens.</title>
        <authorList>
            <person name="Xia C."/>
        </authorList>
    </citation>
    <scope>NUCLEOTIDE SEQUENCE [LARGE SCALE GENOMIC DNA]</scope>
    <source>
        <strain evidence="1 2">93-210</strain>
    </source>
</reference>
<sequence length="162" mass="17292">MTQSTNSTAQLSGPDNQNLPHANRTPEELEAALREDIADFDATMTAHGSRGQGTSSRARGSGQSRGQARGTVTCCGRVGRGRGPARGGITGVVSWNTFPAGSNAEGNLDLDESVEPDITNIDTIQDEDQNEIDPIKLSVPGQRKSLEAYIMEELKKLPLDEL</sequence>
<protein>
    <submittedName>
        <fullName evidence="1">Uncharacterized protein</fullName>
    </submittedName>
</protein>
<evidence type="ECO:0000313" key="1">
    <source>
        <dbReference type="EMBL" id="KAI7961127.1"/>
    </source>
</evidence>
<reference evidence="2" key="2">
    <citation type="journal article" date="2018" name="Mol. Plant Microbe Interact.">
        <title>Genome sequence resources for the wheat stripe rust pathogen (Puccinia striiformis f. sp. tritici) and the barley stripe rust pathogen (Puccinia striiformis f. sp. hordei).</title>
        <authorList>
            <person name="Xia C."/>
            <person name="Wang M."/>
            <person name="Yin C."/>
            <person name="Cornejo O.E."/>
            <person name="Hulbert S.H."/>
            <person name="Chen X."/>
        </authorList>
    </citation>
    <scope>NUCLEOTIDE SEQUENCE [LARGE SCALE GENOMIC DNA]</scope>
    <source>
        <strain evidence="2">93-210</strain>
    </source>
</reference>
<dbReference type="EMBL" id="CM045866">
    <property type="protein sequence ID" value="KAI7961127.1"/>
    <property type="molecule type" value="Genomic_DNA"/>
</dbReference>
<keyword evidence="2" id="KW-1185">Reference proteome</keyword>
<organism evidence="1 2">
    <name type="scientific">Puccinia striiformis f. sp. tritici</name>
    <dbReference type="NCBI Taxonomy" id="168172"/>
    <lineage>
        <taxon>Eukaryota</taxon>
        <taxon>Fungi</taxon>
        <taxon>Dikarya</taxon>
        <taxon>Basidiomycota</taxon>
        <taxon>Pucciniomycotina</taxon>
        <taxon>Pucciniomycetes</taxon>
        <taxon>Pucciniales</taxon>
        <taxon>Pucciniaceae</taxon>
        <taxon>Puccinia</taxon>
    </lineage>
</organism>
<name>A0ACC0EUK5_9BASI</name>
<reference evidence="2" key="1">
    <citation type="journal article" date="2018" name="BMC Genomics">
        <title>Genomic insights into host adaptation between the wheat stripe rust pathogen (Puccinia striiformis f. sp. tritici) and the barley stripe rust pathogen (Puccinia striiformis f. sp. hordei).</title>
        <authorList>
            <person name="Xia C."/>
            <person name="Wang M."/>
            <person name="Yin C."/>
            <person name="Cornejo O.E."/>
            <person name="Hulbert S.H."/>
            <person name="Chen X."/>
        </authorList>
    </citation>
    <scope>NUCLEOTIDE SEQUENCE [LARGE SCALE GENOMIC DNA]</scope>
    <source>
        <strain evidence="2">93-210</strain>
    </source>
</reference>
<comment type="caution">
    <text evidence="1">The sequence shown here is derived from an EMBL/GenBank/DDBJ whole genome shotgun (WGS) entry which is preliminary data.</text>
</comment>
<proteinExistence type="predicted"/>
<dbReference type="Proteomes" id="UP001060170">
    <property type="component" value="Chromosome 2"/>
</dbReference>
<gene>
    <name evidence="1" type="ORF">MJO28_001616</name>
</gene>